<reference evidence="1 2" key="1">
    <citation type="submission" date="2022-03" db="EMBL/GenBank/DDBJ databases">
        <authorList>
            <person name="Brunel B."/>
        </authorList>
    </citation>
    <scope>NUCLEOTIDE SEQUENCE [LARGE SCALE GENOMIC DNA]</scope>
    <source>
        <strain evidence="1">STM5069sample</strain>
    </source>
</reference>
<keyword evidence="2" id="KW-1185">Reference proteome</keyword>
<organism evidence="1 2">
    <name type="scientific">Mesorhizobium escarrei</name>
    <dbReference type="NCBI Taxonomy" id="666018"/>
    <lineage>
        <taxon>Bacteria</taxon>
        <taxon>Pseudomonadati</taxon>
        <taxon>Pseudomonadota</taxon>
        <taxon>Alphaproteobacteria</taxon>
        <taxon>Hyphomicrobiales</taxon>
        <taxon>Phyllobacteriaceae</taxon>
        <taxon>Mesorhizobium</taxon>
    </lineage>
</organism>
<dbReference type="EMBL" id="CAKXZT010000002">
    <property type="protein sequence ID" value="CAH2395174.1"/>
    <property type="molecule type" value="Genomic_DNA"/>
</dbReference>
<gene>
    <name evidence="1" type="ORF">MES5069_100037</name>
</gene>
<comment type="caution">
    <text evidence="1">The sequence shown here is derived from an EMBL/GenBank/DDBJ whole genome shotgun (WGS) entry which is preliminary data.</text>
</comment>
<sequence>MTATRGLARSPADARFARIETVHQNFALFDNLTPAQNSFAGREIASPDMAAAGLRFLNKRHGCGRQAGHQLPKLDVVVAMMLAVSARRSLLRGLRPSLPGTSCKAEARNPLRDSY</sequence>
<evidence type="ECO:0000313" key="2">
    <source>
        <dbReference type="Proteomes" id="UP001153050"/>
    </source>
</evidence>
<proteinExistence type="predicted"/>
<accession>A0ABM9DHC3</accession>
<evidence type="ECO:0000313" key="1">
    <source>
        <dbReference type="EMBL" id="CAH2395174.1"/>
    </source>
</evidence>
<protein>
    <submittedName>
        <fullName evidence="1">Uncharacterized protein</fullName>
    </submittedName>
</protein>
<name>A0ABM9DHC3_9HYPH</name>
<dbReference type="Proteomes" id="UP001153050">
    <property type="component" value="Unassembled WGS sequence"/>
</dbReference>